<evidence type="ECO:0000259" key="10">
    <source>
        <dbReference type="PROSITE" id="PS51030"/>
    </source>
</evidence>
<evidence type="ECO:0000256" key="1">
    <source>
        <dbReference type="ARBA" id="ARBA00005993"/>
    </source>
</evidence>
<keyword evidence="4" id="KW-0862">Zinc</keyword>
<dbReference type="STRING" id="131310.A0A0N4ZSU8"/>
<dbReference type="Pfam" id="PF00104">
    <property type="entry name" value="Hormone_recep"/>
    <property type="match status" value="1"/>
</dbReference>
<dbReference type="SMART" id="SM00430">
    <property type="entry name" value="HOLI"/>
    <property type="match status" value="1"/>
</dbReference>
<keyword evidence="3" id="KW-0863">Zinc-finger</keyword>
<dbReference type="Pfam" id="PF00105">
    <property type="entry name" value="zf-C4"/>
    <property type="match status" value="1"/>
</dbReference>
<evidence type="ECO:0000259" key="11">
    <source>
        <dbReference type="PROSITE" id="PS51843"/>
    </source>
</evidence>
<feature type="domain" description="Nuclear receptor" evidence="10">
    <location>
        <begin position="5"/>
        <end position="81"/>
    </location>
</feature>
<sequence length="416" mass="48062">MSSPTDYCLICEIPSCGYHLSINSCRSCSTFYKRTILGNKKYICRRNSKDCPIHYSIKQKCKYCRFQKCKKLGMVLRNFSKGCSNSSDSEAECNNIDQSNVSYLSLSKVNNSIESYVSQCRFDSNTNLIIKNVVSTLEGSQLEIPKQPGIIYNPFQYISFGVNFYLKKINENLSYKNINITKSIKFSNYVIFSEHCCCILSKSLMFGPEYASLSRNDKIILFKNIYPLINCLERSYTSINYFGNSFKTNLILFDNTQAFEDEFDQYSDIKLSENNNIQSLNLFKSLNKQLVNGIYHPMKELNLDEYEFSYLIGFALWSINCLPNISEEALRISKKILKSLNDDLHNYYSFTKKLENYANRVSQIISIIGSAVNFCEMKKEIILTGKIFNFFDICKFIEEIMGKDPSSCCELLDNFK</sequence>
<evidence type="ECO:0000256" key="5">
    <source>
        <dbReference type="ARBA" id="ARBA00023015"/>
    </source>
</evidence>
<evidence type="ECO:0000313" key="12">
    <source>
        <dbReference type="Proteomes" id="UP000038045"/>
    </source>
</evidence>
<reference evidence="13" key="1">
    <citation type="submission" date="2017-02" db="UniProtKB">
        <authorList>
            <consortium name="WormBaseParasite"/>
        </authorList>
    </citation>
    <scope>IDENTIFICATION</scope>
</reference>
<keyword evidence="8" id="KW-0675">Receptor</keyword>
<dbReference type="GO" id="GO:0043565">
    <property type="term" value="F:sequence-specific DNA binding"/>
    <property type="evidence" value="ECO:0007669"/>
    <property type="project" value="InterPro"/>
</dbReference>
<dbReference type="Gene3D" id="3.30.50.10">
    <property type="entry name" value="Erythroid Transcription Factor GATA-1, subunit A"/>
    <property type="match status" value="1"/>
</dbReference>
<keyword evidence="5" id="KW-0805">Transcription regulation</keyword>
<evidence type="ECO:0000256" key="3">
    <source>
        <dbReference type="ARBA" id="ARBA00022771"/>
    </source>
</evidence>
<dbReference type="WBParaSite" id="PTRK_0001158000.1">
    <property type="protein sequence ID" value="PTRK_0001158000.1"/>
    <property type="gene ID" value="PTRK_0001158000"/>
</dbReference>
<evidence type="ECO:0000256" key="8">
    <source>
        <dbReference type="ARBA" id="ARBA00023170"/>
    </source>
</evidence>
<protein>
    <submittedName>
        <fullName evidence="13">Nuclear receptor</fullName>
    </submittedName>
</protein>
<dbReference type="GO" id="GO:0008270">
    <property type="term" value="F:zinc ion binding"/>
    <property type="evidence" value="ECO:0007669"/>
    <property type="project" value="UniProtKB-KW"/>
</dbReference>
<accession>A0A0N4ZSU8</accession>
<proteinExistence type="inferred from homology"/>
<organism evidence="12 13">
    <name type="scientific">Parastrongyloides trichosuri</name>
    <name type="common">Possum-specific nematode worm</name>
    <dbReference type="NCBI Taxonomy" id="131310"/>
    <lineage>
        <taxon>Eukaryota</taxon>
        <taxon>Metazoa</taxon>
        <taxon>Ecdysozoa</taxon>
        <taxon>Nematoda</taxon>
        <taxon>Chromadorea</taxon>
        <taxon>Rhabditida</taxon>
        <taxon>Tylenchina</taxon>
        <taxon>Panagrolaimomorpha</taxon>
        <taxon>Strongyloidoidea</taxon>
        <taxon>Strongyloididae</taxon>
        <taxon>Parastrongyloides</taxon>
    </lineage>
</organism>
<dbReference type="InterPro" id="IPR013088">
    <property type="entry name" value="Znf_NHR/GATA"/>
</dbReference>
<comment type="similarity">
    <text evidence="1">Belongs to the nuclear hormone receptor family.</text>
</comment>
<name>A0A0N4ZSU8_PARTI</name>
<dbReference type="InterPro" id="IPR035500">
    <property type="entry name" value="NHR-like_dom_sf"/>
</dbReference>
<keyword evidence="9" id="KW-0539">Nucleus</keyword>
<dbReference type="PROSITE" id="PS51030">
    <property type="entry name" value="NUCLEAR_REC_DBD_2"/>
    <property type="match status" value="1"/>
</dbReference>
<dbReference type="SUPFAM" id="SSF57716">
    <property type="entry name" value="Glucocorticoid receptor-like (DNA-binding domain)"/>
    <property type="match status" value="1"/>
</dbReference>
<dbReference type="Proteomes" id="UP000038045">
    <property type="component" value="Unplaced"/>
</dbReference>
<dbReference type="PROSITE" id="PS51843">
    <property type="entry name" value="NR_LBD"/>
    <property type="match status" value="1"/>
</dbReference>
<keyword evidence="7" id="KW-0804">Transcription</keyword>
<dbReference type="PANTHER" id="PTHR45680">
    <property type="entry name" value="NUCLEAR HORMONE RECEPTOR FAMILY"/>
    <property type="match status" value="1"/>
</dbReference>
<dbReference type="SMART" id="SM00399">
    <property type="entry name" value="ZnF_C4"/>
    <property type="match status" value="1"/>
</dbReference>
<keyword evidence="6" id="KW-0238">DNA-binding</keyword>
<dbReference type="SUPFAM" id="SSF48508">
    <property type="entry name" value="Nuclear receptor ligand-binding domain"/>
    <property type="match status" value="1"/>
</dbReference>
<evidence type="ECO:0000256" key="4">
    <source>
        <dbReference type="ARBA" id="ARBA00022833"/>
    </source>
</evidence>
<feature type="domain" description="NR LBD" evidence="11">
    <location>
        <begin position="165"/>
        <end position="404"/>
    </location>
</feature>
<dbReference type="InterPro" id="IPR000536">
    <property type="entry name" value="Nucl_hrmn_rcpt_lig-bd"/>
</dbReference>
<keyword evidence="2" id="KW-0479">Metal-binding</keyword>
<evidence type="ECO:0000256" key="2">
    <source>
        <dbReference type="ARBA" id="ARBA00022723"/>
    </source>
</evidence>
<evidence type="ECO:0000256" key="7">
    <source>
        <dbReference type="ARBA" id="ARBA00023163"/>
    </source>
</evidence>
<evidence type="ECO:0000256" key="6">
    <source>
        <dbReference type="ARBA" id="ARBA00023125"/>
    </source>
</evidence>
<evidence type="ECO:0000256" key="9">
    <source>
        <dbReference type="ARBA" id="ARBA00023242"/>
    </source>
</evidence>
<dbReference type="PRINTS" id="PR00047">
    <property type="entry name" value="STROIDFINGER"/>
</dbReference>
<evidence type="ECO:0000313" key="13">
    <source>
        <dbReference type="WBParaSite" id="PTRK_0001158000.1"/>
    </source>
</evidence>
<dbReference type="PANTHER" id="PTHR45680:SF29">
    <property type="entry name" value="NUCLEAR HORMONE RECEPTOR FAMILY"/>
    <property type="match status" value="1"/>
</dbReference>
<dbReference type="GO" id="GO:0003700">
    <property type="term" value="F:DNA-binding transcription factor activity"/>
    <property type="evidence" value="ECO:0007669"/>
    <property type="project" value="InterPro"/>
</dbReference>
<dbReference type="AlphaFoldDB" id="A0A0N4ZSU8"/>
<dbReference type="InterPro" id="IPR051152">
    <property type="entry name" value="C.elegans_Orphan_NR"/>
</dbReference>
<dbReference type="Gene3D" id="1.10.565.10">
    <property type="entry name" value="Retinoid X Receptor"/>
    <property type="match status" value="1"/>
</dbReference>
<dbReference type="InterPro" id="IPR001628">
    <property type="entry name" value="Znf_hrmn_rcpt"/>
</dbReference>
<keyword evidence="12" id="KW-1185">Reference proteome</keyword>